<dbReference type="Proteomes" id="UP000298030">
    <property type="component" value="Unassembled WGS sequence"/>
</dbReference>
<comment type="caution">
    <text evidence="2">The sequence shown here is derived from an EMBL/GenBank/DDBJ whole genome shotgun (WGS) entry which is preliminary data.</text>
</comment>
<evidence type="ECO:0000313" key="2">
    <source>
        <dbReference type="EMBL" id="TEB25974.1"/>
    </source>
</evidence>
<reference evidence="2 3" key="1">
    <citation type="journal article" date="2019" name="Nat. Ecol. Evol.">
        <title>Megaphylogeny resolves global patterns of mushroom evolution.</title>
        <authorList>
            <person name="Varga T."/>
            <person name="Krizsan K."/>
            <person name="Foldi C."/>
            <person name="Dima B."/>
            <person name="Sanchez-Garcia M."/>
            <person name="Sanchez-Ramirez S."/>
            <person name="Szollosi G.J."/>
            <person name="Szarkandi J.G."/>
            <person name="Papp V."/>
            <person name="Albert L."/>
            <person name="Andreopoulos W."/>
            <person name="Angelini C."/>
            <person name="Antonin V."/>
            <person name="Barry K.W."/>
            <person name="Bougher N.L."/>
            <person name="Buchanan P."/>
            <person name="Buyck B."/>
            <person name="Bense V."/>
            <person name="Catcheside P."/>
            <person name="Chovatia M."/>
            <person name="Cooper J."/>
            <person name="Damon W."/>
            <person name="Desjardin D."/>
            <person name="Finy P."/>
            <person name="Geml J."/>
            <person name="Haridas S."/>
            <person name="Hughes K."/>
            <person name="Justo A."/>
            <person name="Karasinski D."/>
            <person name="Kautmanova I."/>
            <person name="Kiss B."/>
            <person name="Kocsube S."/>
            <person name="Kotiranta H."/>
            <person name="LaButti K.M."/>
            <person name="Lechner B.E."/>
            <person name="Liimatainen K."/>
            <person name="Lipzen A."/>
            <person name="Lukacs Z."/>
            <person name="Mihaltcheva S."/>
            <person name="Morgado L.N."/>
            <person name="Niskanen T."/>
            <person name="Noordeloos M.E."/>
            <person name="Ohm R.A."/>
            <person name="Ortiz-Santana B."/>
            <person name="Ovrebo C."/>
            <person name="Racz N."/>
            <person name="Riley R."/>
            <person name="Savchenko A."/>
            <person name="Shiryaev A."/>
            <person name="Soop K."/>
            <person name="Spirin V."/>
            <person name="Szebenyi C."/>
            <person name="Tomsovsky M."/>
            <person name="Tulloss R.E."/>
            <person name="Uehling J."/>
            <person name="Grigoriev I.V."/>
            <person name="Vagvolgyi C."/>
            <person name="Papp T."/>
            <person name="Martin F.M."/>
            <person name="Miettinen O."/>
            <person name="Hibbett D.S."/>
            <person name="Nagy L.G."/>
        </authorList>
    </citation>
    <scope>NUCLEOTIDE SEQUENCE [LARGE SCALE GENOMIC DNA]</scope>
    <source>
        <strain evidence="2 3">FP101781</strain>
    </source>
</reference>
<gene>
    <name evidence="2" type="ORF">FA13DRAFT_1737882</name>
</gene>
<proteinExistence type="predicted"/>
<protein>
    <recommendedName>
        <fullName evidence="4">F-box domain-containing protein</fullName>
    </recommendedName>
</protein>
<feature type="region of interest" description="Disordered" evidence="1">
    <location>
        <begin position="503"/>
        <end position="566"/>
    </location>
</feature>
<feature type="compositionally biased region" description="Acidic residues" evidence="1">
    <location>
        <begin position="504"/>
        <end position="518"/>
    </location>
</feature>
<keyword evidence="3" id="KW-1185">Reference proteome</keyword>
<sequence>MVILPNDVLQEVFQLLCCPRALPPEYTGRQKPTGYGLGEGADGVEIVNLFDTRKLPTVYQLAWVCRTWRRLAAEVPRVWNYQLILDCSSLTKLYRNIQDDGRPEDILSHPQIVECADRLDHLLSVRERYPQEGGRKEPLLLTVTIHGTPFAPLNHLILSVLFRYSPQLSRVNFVGGCVAPGSYSYSTFDSLEELHVCDPSGTQPFLKLLHLPRDMKPETTFPRLHALTLAKTTSLHVTPYLPWAQLTSLLLGSVGLKHTAAFDSDPDDVIDLLRLTPSLRYLRISGRMRRAREVNSCPEGQTSPFRARSLVVLPHLTHLEIHDFNLAILTSPLFMGQWSLSDKEKDLISPGVLYTPSLGVLDMYLPDELHRAANENLGYRIPPISRIVQKFLKHRVHEARGNHVDGDAMDEGTKPPESTLHRITLRVAIVSPSLLTLPYNQSSTVALPKPITSSAAYGPSATIFRLLLRRLHKPIGRTGTLEALQQLLVDGNVPNLRALNAYGEYEDSDEEGEDDGDRESEAHEDHGSGEDREENEVCDEHDRIEHDEVNQLNEDEGGDEGDSLDNHVDVDVAQDEVPAEGRARARVAHLEQLACLEKNSEGKVYRGEEVVVVPLTRDVLSTERYVDRFFKLAASNPDVDPHTQRPILNLFEDGLDTSWDEAVEFKGGQDATSTEAITREVLRLLTWDGTSDGDVGAVDLERWLYLLVEQDQSTVGRR</sequence>
<evidence type="ECO:0000256" key="1">
    <source>
        <dbReference type="SAM" id="MobiDB-lite"/>
    </source>
</evidence>
<feature type="compositionally biased region" description="Basic and acidic residues" evidence="1">
    <location>
        <begin position="538"/>
        <end position="549"/>
    </location>
</feature>
<accession>A0A4Y7SWH9</accession>
<dbReference type="EMBL" id="QPFP01000052">
    <property type="protein sequence ID" value="TEB25974.1"/>
    <property type="molecule type" value="Genomic_DNA"/>
</dbReference>
<evidence type="ECO:0000313" key="3">
    <source>
        <dbReference type="Proteomes" id="UP000298030"/>
    </source>
</evidence>
<name>A0A4Y7SWH9_COPMI</name>
<dbReference type="AlphaFoldDB" id="A0A4Y7SWH9"/>
<feature type="compositionally biased region" description="Acidic residues" evidence="1">
    <location>
        <begin position="553"/>
        <end position="563"/>
    </location>
</feature>
<organism evidence="2 3">
    <name type="scientific">Coprinellus micaceus</name>
    <name type="common">Glistening ink-cap mushroom</name>
    <name type="synonym">Coprinus micaceus</name>
    <dbReference type="NCBI Taxonomy" id="71717"/>
    <lineage>
        <taxon>Eukaryota</taxon>
        <taxon>Fungi</taxon>
        <taxon>Dikarya</taxon>
        <taxon>Basidiomycota</taxon>
        <taxon>Agaricomycotina</taxon>
        <taxon>Agaricomycetes</taxon>
        <taxon>Agaricomycetidae</taxon>
        <taxon>Agaricales</taxon>
        <taxon>Agaricineae</taxon>
        <taxon>Psathyrellaceae</taxon>
        <taxon>Coprinellus</taxon>
    </lineage>
</organism>
<dbReference type="OrthoDB" id="10508552at2759"/>
<feature type="compositionally biased region" description="Basic and acidic residues" evidence="1">
    <location>
        <begin position="519"/>
        <end position="530"/>
    </location>
</feature>
<evidence type="ECO:0008006" key="4">
    <source>
        <dbReference type="Google" id="ProtNLM"/>
    </source>
</evidence>